<proteinExistence type="predicted"/>
<dbReference type="Gene3D" id="1.10.238.160">
    <property type="match status" value="1"/>
</dbReference>
<dbReference type="Proteomes" id="UP001108027">
    <property type="component" value="Unassembled WGS sequence"/>
</dbReference>
<reference evidence="1" key="1">
    <citation type="submission" date="2021-10" db="EMBL/GenBank/DDBJ databases">
        <title>The diversity and Nitrogen Metabolism of Culturable Nitrate-Utilizing Bacteria Within the Oxygen Minimum Zone of the Changjiang (Yangtze River)Estuary.</title>
        <authorList>
            <person name="Zhang D."/>
            <person name="Zheng J."/>
            <person name="Liu S."/>
            <person name="He W."/>
        </authorList>
    </citation>
    <scope>NUCLEOTIDE SEQUENCE</scope>
    <source>
        <strain evidence="1">FXH-223</strain>
    </source>
</reference>
<dbReference type="RefSeq" id="WP_228232197.1">
    <property type="nucleotide sequence ID" value="NZ_JAJGNA010000001.1"/>
</dbReference>
<keyword evidence="2" id="KW-1185">Reference proteome</keyword>
<dbReference type="PANTHER" id="PTHR36154">
    <property type="entry name" value="DNA-BINDING TRANSCRIPTIONAL ACTIVATOR ALPA"/>
    <property type="match status" value="1"/>
</dbReference>
<sequence length="68" mass="7750">MRLLRLSEVLNRTGMGRSKTYEMIAEGKFPQSVPLTGRSVAWVEEEIDEWILARIAERDVQAGASDER</sequence>
<evidence type="ECO:0000313" key="2">
    <source>
        <dbReference type="Proteomes" id="UP001108027"/>
    </source>
</evidence>
<evidence type="ECO:0000313" key="1">
    <source>
        <dbReference type="EMBL" id="MCC4307069.1"/>
    </source>
</evidence>
<comment type="caution">
    <text evidence="1">The sequence shown here is derived from an EMBL/GenBank/DDBJ whole genome shotgun (WGS) entry which is preliminary data.</text>
</comment>
<name>A0A9Q3UL10_9GAMM</name>
<dbReference type="EMBL" id="JAJGNA010000001">
    <property type="protein sequence ID" value="MCC4307069.1"/>
    <property type="molecule type" value="Genomic_DNA"/>
</dbReference>
<dbReference type="AlphaFoldDB" id="A0A9Q3UL10"/>
<dbReference type="Pfam" id="PF05930">
    <property type="entry name" value="Phage_AlpA"/>
    <property type="match status" value="1"/>
</dbReference>
<dbReference type="InterPro" id="IPR010260">
    <property type="entry name" value="AlpA"/>
</dbReference>
<gene>
    <name evidence="1" type="ORF">LL252_00670</name>
</gene>
<protein>
    <submittedName>
        <fullName evidence="1">AlpA family transcriptional regulator</fullName>
    </submittedName>
</protein>
<dbReference type="InterPro" id="IPR052931">
    <property type="entry name" value="Prophage_regulatory_activator"/>
</dbReference>
<accession>A0A9Q3UL10</accession>
<organism evidence="1 2">
    <name type="scientific">Alloalcanivorax marinus</name>
    <dbReference type="NCBI Taxonomy" id="1177169"/>
    <lineage>
        <taxon>Bacteria</taxon>
        <taxon>Pseudomonadati</taxon>
        <taxon>Pseudomonadota</taxon>
        <taxon>Gammaproteobacteria</taxon>
        <taxon>Oceanospirillales</taxon>
        <taxon>Alcanivoracaceae</taxon>
        <taxon>Alloalcanivorax</taxon>
    </lineage>
</organism>
<dbReference type="PANTHER" id="PTHR36154:SF1">
    <property type="entry name" value="DNA-BINDING TRANSCRIPTIONAL ACTIVATOR ALPA"/>
    <property type="match status" value="1"/>
</dbReference>